<proteinExistence type="predicted"/>
<dbReference type="SUPFAM" id="SSF53335">
    <property type="entry name" value="S-adenosyl-L-methionine-dependent methyltransferases"/>
    <property type="match status" value="1"/>
</dbReference>
<sequence>MIDYCKFCGSSDLSQVEATERMFGIGGEFTYQDCGSCGSLQIAEIPEDLSPYYSDQYYSLQKLVYSPPLRNFLKQLRMRLFLATGSKRFEPSFGYWLKKLKPKFTDRIADVGCGNGQLLYELSVSGFKNLRGFDPFIPKDQIISNSLSLLKKGIEEADEMFDVIMLHHSFEHMPDPDVILKACYNKLNPGGKLLIRTPVTNSQVWKEEGTFWVQLDAPRHLIIPSTQGFKKASEACGFQLEDVVFDSDGFQFWGTELYKMGIPLNPELAKGKFSKETLDEFHKKALRYNQEGKGDQVCFYLTKPA</sequence>
<dbReference type="STRING" id="388413.ALPR1_00270"/>
<dbReference type="CDD" id="cd02440">
    <property type="entry name" value="AdoMet_MTases"/>
    <property type="match status" value="1"/>
</dbReference>
<dbReference type="AlphaFoldDB" id="A3HU07"/>
<dbReference type="Pfam" id="PF13489">
    <property type="entry name" value="Methyltransf_23"/>
    <property type="match status" value="1"/>
</dbReference>
<dbReference type="InterPro" id="IPR029063">
    <property type="entry name" value="SAM-dependent_MTases_sf"/>
</dbReference>
<keyword evidence="2" id="KW-1185">Reference proteome</keyword>
<name>A3HU07_9BACT</name>
<dbReference type="EMBL" id="AAXU02000001">
    <property type="protein sequence ID" value="EAZ81629.2"/>
    <property type="molecule type" value="Genomic_DNA"/>
</dbReference>
<protein>
    <submittedName>
        <fullName evidence="1">Methyltransferase</fullName>
    </submittedName>
</protein>
<accession>A3HU07</accession>
<dbReference type="RefSeq" id="WP_008197579.1">
    <property type="nucleotide sequence ID" value="NZ_CM001023.1"/>
</dbReference>
<dbReference type="Proteomes" id="UP000003919">
    <property type="component" value="Unassembled WGS sequence"/>
</dbReference>
<keyword evidence="1" id="KW-0808">Transferase</keyword>
<reference evidence="1 2" key="1">
    <citation type="journal article" date="2011" name="J. Bacteriol.">
        <title>Complete genome sequence of Algoriphagus sp. PR1, bacterial prey of a colony-forming choanoflagellate.</title>
        <authorList>
            <person name="Alegado R.A."/>
            <person name="Ferriera S."/>
            <person name="Nusbaum C."/>
            <person name="Young S.K."/>
            <person name="Zeng Q."/>
            <person name="Imamovic A."/>
            <person name="Fairclough S.R."/>
            <person name="King N."/>
        </authorList>
    </citation>
    <scope>NUCLEOTIDE SEQUENCE [LARGE SCALE GENOMIC DNA]</scope>
    <source>
        <strain evidence="1 2">PR1</strain>
    </source>
</reference>
<evidence type="ECO:0000313" key="1">
    <source>
        <dbReference type="EMBL" id="EAZ81629.2"/>
    </source>
</evidence>
<dbReference type="HOGENOM" id="CLU_852117_0_0_10"/>
<dbReference type="PANTHER" id="PTHR43861">
    <property type="entry name" value="TRANS-ACONITATE 2-METHYLTRANSFERASE-RELATED"/>
    <property type="match status" value="1"/>
</dbReference>
<dbReference type="eggNOG" id="COG2227">
    <property type="taxonomic scope" value="Bacteria"/>
</dbReference>
<comment type="caution">
    <text evidence="1">The sequence shown here is derived from an EMBL/GenBank/DDBJ whole genome shotgun (WGS) entry which is preliminary data.</text>
</comment>
<dbReference type="GO" id="GO:0008168">
    <property type="term" value="F:methyltransferase activity"/>
    <property type="evidence" value="ECO:0007669"/>
    <property type="project" value="UniProtKB-KW"/>
</dbReference>
<gene>
    <name evidence="1" type="ORF">ALPR1_00270</name>
</gene>
<evidence type="ECO:0000313" key="2">
    <source>
        <dbReference type="Proteomes" id="UP000003919"/>
    </source>
</evidence>
<organism evidence="1 2">
    <name type="scientific">Algoriphagus machipongonensis</name>
    <dbReference type="NCBI Taxonomy" id="388413"/>
    <lineage>
        <taxon>Bacteria</taxon>
        <taxon>Pseudomonadati</taxon>
        <taxon>Bacteroidota</taxon>
        <taxon>Cytophagia</taxon>
        <taxon>Cytophagales</taxon>
        <taxon>Cyclobacteriaceae</taxon>
        <taxon>Algoriphagus</taxon>
    </lineage>
</organism>
<dbReference type="GO" id="GO:0032259">
    <property type="term" value="P:methylation"/>
    <property type="evidence" value="ECO:0007669"/>
    <property type="project" value="UniProtKB-KW"/>
</dbReference>
<dbReference type="Gene3D" id="3.40.50.150">
    <property type="entry name" value="Vaccinia Virus protein VP39"/>
    <property type="match status" value="1"/>
</dbReference>
<keyword evidence="1" id="KW-0489">Methyltransferase</keyword>